<dbReference type="EMBL" id="CAJNNW010015042">
    <property type="protein sequence ID" value="CAE8657256.1"/>
    <property type="molecule type" value="Genomic_DNA"/>
</dbReference>
<evidence type="ECO:0000313" key="3">
    <source>
        <dbReference type="EMBL" id="CAE8657256.1"/>
    </source>
</evidence>
<gene>
    <name evidence="2" type="ORF">PGLA1383_LOCUS26644</name>
    <name evidence="3" type="ORF">PGLA2088_LOCUS12707</name>
</gene>
<feature type="compositionally biased region" description="Basic and acidic residues" evidence="1">
    <location>
        <begin position="19"/>
        <end position="30"/>
    </location>
</feature>
<proteinExistence type="predicted"/>
<sequence length="114" mass="13484">MLCVPKGLSGRQVGKTRPQTREDKTEEKRRDEKRKRKKKRKRKRRGRYQEEKRKISGREEEENRKHAKIVPYEAQSAAGMEYFIPYLSLQVCVCVSSMQDTSGMCMNKNEQSSR</sequence>
<comment type="caution">
    <text evidence="2">The sequence shown here is derived from an EMBL/GenBank/DDBJ whole genome shotgun (WGS) entry which is preliminary data.</text>
</comment>
<evidence type="ECO:0000313" key="4">
    <source>
        <dbReference type="Proteomes" id="UP000654075"/>
    </source>
</evidence>
<dbReference type="Proteomes" id="UP000654075">
    <property type="component" value="Unassembled WGS sequence"/>
</dbReference>
<keyword evidence="4" id="KW-1185">Reference proteome</keyword>
<dbReference type="EMBL" id="CAJNNV010024024">
    <property type="protein sequence ID" value="CAE8608810.1"/>
    <property type="molecule type" value="Genomic_DNA"/>
</dbReference>
<name>A0A813F353_POLGL</name>
<dbReference type="Proteomes" id="UP000626109">
    <property type="component" value="Unassembled WGS sequence"/>
</dbReference>
<feature type="compositionally biased region" description="Basic and acidic residues" evidence="1">
    <location>
        <begin position="47"/>
        <end position="64"/>
    </location>
</feature>
<feature type="compositionally biased region" description="Basic residues" evidence="1">
    <location>
        <begin position="31"/>
        <end position="46"/>
    </location>
</feature>
<protein>
    <submittedName>
        <fullName evidence="2">Uncharacterized protein</fullName>
    </submittedName>
</protein>
<evidence type="ECO:0000256" key="1">
    <source>
        <dbReference type="SAM" id="MobiDB-lite"/>
    </source>
</evidence>
<feature type="region of interest" description="Disordered" evidence="1">
    <location>
        <begin position="1"/>
        <end position="66"/>
    </location>
</feature>
<dbReference type="AlphaFoldDB" id="A0A813F353"/>
<organism evidence="2 4">
    <name type="scientific">Polarella glacialis</name>
    <name type="common">Dinoflagellate</name>
    <dbReference type="NCBI Taxonomy" id="89957"/>
    <lineage>
        <taxon>Eukaryota</taxon>
        <taxon>Sar</taxon>
        <taxon>Alveolata</taxon>
        <taxon>Dinophyceae</taxon>
        <taxon>Suessiales</taxon>
        <taxon>Suessiaceae</taxon>
        <taxon>Polarella</taxon>
    </lineage>
</organism>
<reference evidence="2" key="1">
    <citation type="submission" date="2021-02" db="EMBL/GenBank/DDBJ databases">
        <authorList>
            <person name="Dougan E. K."/>
            <person name="Rhodes N."/>
            <person name="Thang M."/>
            <person name="Chan C."/>
        </authorList>
    </citation>
    <scope>NUCLEOTIDE SEQUENCE</scope>
</reference>
<accession>A0A813F353</accession>
<evidence type="ECO:0000313" key="2">
    <source>
        <dbReference type="EMBL" id="CAE8608810.1"/>
    </source>
</evidence>